<gene>
    <name evidence="1" type="ORF">APG11_01756</name>
</gene>
<evidence type="ECO:0000313" key="1">
    <source>
        <dbReference type="EMBL" id="KYC46636.1"/>
    </source>
</evidence>
<organism evidence="1 2">
    <name type="scientific">Candidatus Methanofastidiosum methylothiophilum</name>
    <dbReference type="NCBI Taxonomy" id="1705564"/>
    <lineage>
        <taxon>Archaea</taxon>
        <taxon>Methanobacteriati</taxon>
        <taxon>Methanobacteriota</taxon>
        <taxon>Stenosarchaea group</taxon>
        <taxon>Candidatus Methanofastidiosia</taxon>
        <taxon>Candidatus Methanofastidiosales</taxon>
        <taxon>Candidatus Methanofastidiosaceae</taxon>
        <taxon>Candidatus Methanofastidiosum</taxon>
    </lineage>
</organism>
<proteinExistence type="predicted"/>
<dbReference type="EMBL" id="LNGF01000054">
    <property type="protein sequence ID" value="KYC46636.1"/>
    <property type="molecule type" value="Genomic_DNA"/>
</dbReference>
<dbReference type="Proteomes" id="UP000091929">
    <property type="component" value="Unassembled WGS sequence"/>
</dbReference>
<sequence length="61" mass="7199">MVGTMNSISKDDIKNKCWYCGKPVTGFDKTLCRDRNTYQKHYCDQKCYLEAQKILEQIDTE</sequence>
<reference evidence="1 2" key="1">
    <citation type="journal article" date="2016" name="ISME J.">
        <title>Chasing the elusive Euryarchaeota class WSA2: genomes reveal a uniquely fastidious methyl-reducing methanogen.</title>
        <authorList>
            <person name="Nobu M.K."/>
            <person name="Narihiro T."/>
            <person name="Kuroda K."/>
            <person name="Mei R."/>
            <person name="Liu W.T."/>
        </authorList>
    </citation>
    <scope>NUCLEOTIDE SEQUENCE [LARGE SCALE GENOMIC DNA]</scope>
    <source>
        <strain evidence="1">B15fssc0709_Meth_Bin003</strain>
    </source>
</reference>
<dbReference type="AlphaFoldDB" id="A0A150INK6"/>
<comment type="caution">
    <text evidence="1">The sequence shown here is derived from an EMBL/GenBank/DDBJ whole genome shotgun (WGS) entry which is preliminary data.</text>
</comment>
<name>A0A150INK6_9EURY</name>
<protein>
    <submittedName>
        <fullName evidence="1">Uncharacterized protein</fullName>
    </submittedName>
</protein>
<evidence type="ECO:0000313" key="2">
    <source>
        <dbReference type="Proteomes" id="UP000091929"/>
    </source>
</evidence>
<accession>A0A150INK6</accession>